<feature type="transmembrane region" description="Helical" evidence="1">
    <location>
        <begin position="128"/>
        <end position="147"/>
    </location>
</feature>
<keyword evidence="1" id="KW-1133">Transmembrane helix</keyword>
<evidence type="ECO:0008006" key="4">
    <source>
        <dbReference type="Google" id="ProtNLM"/>
    </source>
</evidence>
<keyword evidence="1" id="KW-0472">Membrane</keyword>
<dbReference type="EMBL" id="BMTF01000007">
    <property type="protein sequence ID" value="GGV83817.1"/>
    <property type="molecule type" value="Genomic_DNA"/>
</dbReference>
<organism evidence="2 3">
    <name type="scientific">Streptomyces gelaticus</name>
    <dbReference type="NCBI Taxonomy" id="285446"/>
    <lineage>
        <taxon>Bacteria</taxon>
        <taxon>Bacillati</taxon>
        <taxon>Actinomycetota</taxon>
        <taxon>Actinomycetes</taxon>
        <taxon>Kitasatosporales</taxon>
        <taxon>Streptomycetaceae</taxon>
        <taxon>Streptomyces</taxon>
    </lineage>
</organism>
<feature type="transmembrane region" description="Helical" evidence="1">
    <location>
        <begin position="43"/>
        <end position="63"/>
    </location>
</feature>
<keyword evidence="3" id="KW-1185">Reference proteome</keyword>
<dbReference type="RefSeq" id="WP_189544009.1">
    <property type="nucleotide sequence ID" value="NZ_BMTF01000007.1"/>
</dbReference>
<evidence type="ECO:0000313" key="3">
    <source>
        <dbReference type="Proteomes" id="UP000660675"/>
    </source>
</evidence>
<feature type="transmembrane region" description="Helical" evidence="1">
    <location>
        <begin position="197"/>
        <end position="219"/>
    </location>
</feature>
<name>A0ABQ2VZD1_9ACTN</name>
<comment type="caution">
    <text evidence="2">The sequence shown here is derived from an EMBL/GenBank/DDBJ whole genome shotgun (WGS) entry which is preliminary data.</text>
</comment>
<reference evidence="3" key="1">
    <citation type="journal article" date="2019" name="Int. J. Syst. Evol. Microbiol.">
        <title>The Global Catalogue of Microorganisms (GCM) 10K type strain sequencing project: providing services to taxonomists for standard genome sequencing and annotation.</title>
        <authorList>
            <consortium name="The Broad Institute Genomics Platform"/>
            <consortium name="The Broad Institute Genome Sequencing Center for Infectious Disease"/>
            <person name="Wu L."/>
            <person name="Ma J."/>
        </authorList>
    </citation>
    <scope>NUCLEOTIDE SEQUENCE [LARGE SCALE GENOMIC DNA]</scope>
    <source>
        <strain evidence="3">JCM 4376</strain>
    </source>
</reference>
<keyword evidence="1" id="KW-0812">Transmembrane</keyword>
<protein>
    <recommendedName>
        <fullName evidence="4">ABC transporter</fullName>
    </recommendedName>
</protein>
<proteinExistence type="predicted"/>
<evidence type="ECO:0000313" key="2">
    <source>
        <dbReference type="EMBL" id="GGV83817.1"/>
    </source>
</evidence>
<accession>A0ABQ2VZD1</accession>
<feature type="transmembrane region" description="Helical" evidence="1">
    <location>
        <begin position="18"/>
        <end position="37"/>
    </location>
</feature>
<feature type="transmembrane region" description="Helical" evidence="1">
    <location>
        <begin position="159"/>
        <end position="177"/>
    </location>
</feature>
<dbReference type="Proteomes" id="UP000660675">
    <property type="component" value="Unassembled WGS sequence"/>
</dbReference>
<gene>
    <name evidence="2" type="ORF">GCM10015535_27590</name>
</gene>
<evidence type="ECO:0000256" key="1">
    <source>
        <dbReference type="SAM" id="Phobius"/>
    </source>
</evidence>
<sequence>MNALLRYQTALLVRSQRWLAPVLLYAAFVGVGVQWGQPVLDSLGYAAAGLLPVTAWLVQLCVNQEPPAARAVIAAAAGSPRAHLAALLAGTGCAGLLGVAATAVVLLISRPAGTDGAVRVALLPAGTAGLLAAACCVLLGAAVGALCTRPLLHRRGWSLAATVFASLLALVTGGSPANTAVTGLVTGSRTGTVHLPVLPFAVAVVLAAAAAALACRPAFLRG</sequence>
<feature type="transmembrane region" description="Helical" evidence="1">
    <location>
        <begin position="84"/>
        <end position="108"/>
    </location>
</feature>